<protein>
    <submittedName>
        <fullName evidence="10">Phosphate regulating endopeptidase homolog, X-linked</fullName>
    </submittedName>
</protein>
<dbReference type="AlphaFoldDB" id="A0A8C2EZ01"/>
<evidence type="ECO:0000256" key="2">
    <source>
        <dbReference type="ARBA" id="ARBA00022670"/>
    </source>
</evidence>
<dbReference type="InterPro" id="IPR000718">
    <property type="entry name" value="Peptidase_M13"/>
</dbReference>
<dbReference type="Gene3D" id="3.40.390.10">
    <property type="entry name" value="Collagenase (Catalytic Domain)"/>
    <property type="match status" value="2"/>
</dbReference>
<dbReference type="PANTHER" id="PTHR11733">
    <property type="entry name" value="ZINC METALLOPROTEASE FAMILY M13 NEPRILYSIN-RELATED"/>
    <property type="match status" value="1"/>
</dbReference>
<dbReference type="GO" id="GO:0046872">
    <property type="term" value="F:metal ion binding"/>
    <property type="evidence" value="ECO:0007669"/>
    <property type="project" value="UniProtKB-KW"/>
</dbReference>
<keyword evidence="7" id="KW-0472">Membrane</keyword>
<keyword evidence="3" id="KW-0479">Metal-binding</keyword>
<reference evidence="10" key="1">
    <citation type="submission" date="2025-08" db="UniProtKB">
        <authorList>
            <consortium name="Ensembl"/>
        </authorList>
    </citation>
    <scope>IDENTIFICATION</scope>
</reference>
<keyword evidence="7" id="KW-1133">Transmembrane helix</keyword>
<dbReference type="InterPro" id="IPR008753">
    <property type="entry name" value="Peptidase_M13_N"/>
</dbReference>
<feature type="transmembrane region" description="Helical" evidence="7">
    <location>
        <begin position="20"/>
        <end position="42"/>
    </location>
</feature>
<dbReference type="GO" id="GO:0016485">
    <property type="term" value="P:protein processing"/>
    <property type="evidence" value="ECO:0007669"/>
    <property type="project" value="TreeGrafter"/>
</dbReference>
<evidence type="ECO:0000313" key="11">
    <source>
        <dbReference type="Proteomes" id="UP000694701"/>
    </source>
</evidence>
<dbReference type="SUPFAM" id="SSF55486">
    <property type="entry name" value="Metalloproteases ('zincins'), catalytic domain"/>
    <property type="match status" value="1"/>
</dbReference>
<dbReference type="GO" id="GO:0004222">
    <property type="term" value="F:metalloendopeptidase activity"/>
    <property type="evidence" value="ECO:0007669"/>
    <property type="project" value="InterPro"/>
</dbReference>
<keyword evidence="6" id="KW-0482">Metalloprotease</keyword>
<evidence type="ECO:0000256" key="3">
    <source>
        <dbReference type="ARBA" id="ARBA00022723"/>
    </source>
</evidence>
<dbReference type="Proteomes" id="UP000694701">
    <property type="component" value="Unplaced"/>
</dbReference>
<dbReference type="InterPro" id="IPR042089">
    <property type="entry name" value="Peptidase_M13_dom_2"/>
</dbReference>
<dbReference type="PROSITE" id="PS51885">
    <property type="entry name" value="NEPRILYSIN"/>
    <property type="match status" value="1"/>
</dbReference>
<dbReference type="Ensembl" id="ENSCCRT00020051978.1">
    <property type="protein sequence ID" value="ENSCCRP00020047695.1"/>
    <property type="gene ID" value="ENSCCRG00020020855.1"/>
</dbReference>
<evidence type="ECO:0000256" key="5">
    <source>
        <dbReference type="ARBA" id="ARBA00022833"/>
    </source>
</evidence>
<evidence type="ECO:0000259" key="9">
    <source>
        <dbReference type="Pfam" id="PF05649"/>
    </source>
</evidence>
<name>A0A8C2EZ01_CYPCA</name>
<comment type="cofactor">
    <cofactor evidence="1">
        <name>Zn(2+)</name>
        <dbReference type="ChEBI" id="CHEBI:29105"/>
    </cofactor>
</comment>
<keyword evidence="4" id="KW-0378">Hydrolase</keyword>
<keyword evidence="5" id="KW-0862">Zinc</keyword>
<evidence type="ECO:0000313" key="10">
    <source>
        <dbReference type="Ensembl" id="ENSCCRP00020047695.1"/>
    </source>
</evidence>
<accession>A0A8C2EZ01</accession>
<keyword evidence="2" id="KW-0645">Protease</keyword>
<sequence>MEMERLGREGSKASAGPNTLLKAALAVCVFVCIALLIAVITVSHKASNDDFCLTPHCIEAAGSILSKIDQSVEPCDDFYQYACGGWLRDNPIPEDSSSYGIYPWLRQNVDLKLKELLEQPIGGDDIEAVKKAKVLYVSCMNETALEIVDAKPLLKNLKLKEFRWPVLGNALGSSSRWVESQFNLLETLAQIRSQHSKSVLIRLYVSPDDKNSNQYIIKLDQASLSLSSREDYITNTTEAQMYREALLRLMVDVSVMLGANELDAEAQMKPVLDFEIKLAKIVIPYENRTSENMYNKYSLNKLQRTVPDVINKYMSQLNKKDAELIATVANYVIWRSVFSRITTLSRRFLYRYLDFARVTTGTTSLTPRWDKCVNYVENTLIYATGRLFVDKHFQEDKKHMMEELINGIRWAFIDMLEKQNDWMDKETKRKATEKAHAVLAKVGYPDFILNDTYINEDIKQLAFTETDYFGNVMQTLKFIAQSDIGWLRKTVPRTEWFTNPTTVNAFYSSSTNQIRFPAGELQKPFFWGLDYPRSLSYGAIGVIVGHELTHGFDNNGRKYDKDGNLDQWWSNSSITRFTEKTQCMIDQYNRYHWKEAGLNVKGKRTLAENIADNGGIRESFRAYRRWIEKERAGVEEPLLPGVGLTNNQLFFLSYAHVRCNAYRTEAARDQIQSGAHSPPKDRVIGAMSNYEEFRKAFNCPESSVMNRGAESCRVW</sequence>
<evidence type="ECO:0000256" key="7">
    <source>
        <dbReference type="SAM" id="Phobius"/>
    </source>
</evidence>
<feature type="domain" description="Peptidase M13 N-terminal" evidence="9">
    <location>
        <begin position="74"/>
        <end position="319"/>
    </location>
</feature>
<dbReference type="PRINTS" id="PR00786">
    <property type="entry name" value="NEPRILYSIN"/>
</dbReference>
<proteinExistence type="predicted"/>
<dbReference type="Pfam" id="PF05649">
    <property type="entry name" value="Peptidase_M13_N"/>
    <property type="match status" value="1"/>
</dbReference>
<evidence type="ECO:0000256" key="1">
    <source>
        <dbReference type="ARBA" id="ARBA00001947"/>
    </source>
</evidence>
<dbReference type="InterPro" id="IPR018497">
    <property type="entry name" value="Peptidase_M13_C"/>
</dbReference>
<dbReference type="Gene3D" id="1.10.1380.10">
    <property type="entry name" value="Neutral endopeptidase , domain2"/>
    <property type="match status" value="1"/>
</dbReference>
<dbReference type="GO" id="GO:0005886">
    <property type="term" value="C:plasma membrane"/>
    <property type="evidence" value="ECO:0007669"/>
    <property type="project" value="TreeGrafter"/>
</dbReference>
<evidence type="ECO:0000256" key="4">
    <source>
        <dbReference type="ARBA" id="ARBA00022801"/>
    </source>
</evidence>
<dbReference type="Pfam" id="PF01431">
    <property type="entry name" value="Peptidase_M13"/>
    <property type="match status" value="1"/>
</dbReference>
<evidence type="ECO:0000256" key="6">
    <source>
        <dbReference type="ARBA" id="ARBA00023049"/>
    </source>
</evidence>
<dbReference type="CDD" id="cd08662">
    <property type="entry name" value="M13"/>
    <property type="match status" value="1"/>
</dbReference>
<dbReference type="PANTHER" id="PTHR11733:SF133">
    <property type="entry name" value="PHOSPHATE-REGULATING NEUTRAL ENDOPEPTIDASE PHEX"/>
    <property type="match status" value="1"/>
</dbReference>
<organism evidence="10 11">
    <name type="scientific">Cyprinus carpio</name>
    <name type="common">Common carp</name>
    <dbReference type="NCBI Taxonomy" id="7962"/>
    <lineage>
        <taxon>Eukaryota</taxon>
        <taxon>Metazoa</taxon>
        <taxon>Chordata</taxon>
        <taxon>Craniata</taxon>
        <taxon>Vertebrata</taxon>
        <taxon>Euteleostomi</taxon>
        <taxon>Actinopterygii</taxon>
        <taxon>Neopterygii</taxon>
        <taxon>Teleostei</taxon>
        <taxon>Ostariophysi</taxon>
        <taxon>Cypriniformes</taxon>
        <taxon>Cyprinidae</taxon>
        <taxon>Cyprininae</taxon>
        <taxon>Cyprinus</taxon>
    </lineage>
</organism>
<keyword evidence="7" id="KW-0812">Transmembrane</keyword>
<feature type="domain" description="Peptidase M13 C-terminal" evidence="8">
    <location>
        <begin position="504"/>
        <end position="709"/>
    </location>
</feature>
<dbReference type="InterPro" id="IPR024079">
    <property type="entry name" value="MetalloPept_cat_dom_sf"/>
</dbReference>
<evidence type="ECO:0000259" key="8">
    <source>
        <dbReference type="Pfam" id="PF01431"/>
    </source>
</evidence>